<accession>A0A2U8H8H4</accession>
<evidence type="ECO:0000313" key="1">
    <source>
        <dbReference type="EMBL" id="AWI82329.1"/>
    </source>
</evidence>
<keyword evidence="1" id="KW-0966">Cell projection</keyword>
<organism evidence="1 2">
    <name type="scientific">Alloyangia pacifica</name>
    <dbReference type="NCBI Taxonomy" id="311180"/>
    <lineage>
        <taxon>Bacteria</taxon>
        <taxon>Pseudomonadati</taxon>
        <taxon>Pseudomonadota</taxon>
        <taxon>Alphaproteobacteria</taxon>
        <taxon>Rhodobacterales</taxon>
        <taxon>Roseobacteraceae</taxon>
        <taxon>Alloyangia</taxon>
    </lineage>
</organism>
<evidence type="ECO:0000313" key="2">
    <source>
        <dbReference type="Proteomes" id="UP000244915"/>
    </source>
</evidence>
<dbReference type="Proteomes" id="UP000244915">
    <property type="component" value="Chromosome 1"/>
</dbReference>
<dbReference type="AlphaFoldDB" id="A0A2U8H8H4"/>
<keyword evidence="1" id="KW-0969">Cilium</keyword>
<gene>
    <name evidence="1" type="ORF">CEW88_00785</name>
</gene>
<proteinExistence type="predicted"/>
<dbReference type="KEGG" id="ypac:CEW88_00785"/>
<name>A0A2U8H8H4_9RHOB</name>
<reference evidence="1 2" key="1">
    <citation type="submission" date="2017-06" db="EMBL/GenBank/DDBJ databases">
        <title>Yangia sp. YSBP01 complete genome sequence.</title>
        <authorList>
            <person name="Woo J.-H."/>
            <person name="Kim H.-S."/>
        </authorList>
    </citation>
    <scope>NUCLEOTIDE SEQUENCE [LARGE SCALE GENOMIC DNA]</scope>
    <source>
        <strain evidence="1 2">YSBP01</strain>
    </source>
</reference>
<protein>
    <submittedName>
        <fullName evidence="1">Flagellar biosynthesis protein FlgB</fullName>
    </submittedName>
</protein>
<sequence length="134" mass="14545">MKPIEGETPMFQNLNVFRTAITMARHAGAQQALSAQNIANADTPGYRGIDLPEFTEILRGRPSAMRATRAGHLNRASGAAPFDLAERRKAEDPNGNTVSLEAEMLTAVDAQRAHDRALAIYRSNLTLLRSSLGT</sequence>
<dbReference type="OrthoDB" id="9788334at2"/>
<dbReference type="NCBIfam" id="NF009270">
    <property type="entry name" value="PRK12627.1"/>
    <property type="match status" value="1"/>
</dbReference>
<keyword evidence="1" id="KW-0282">Flagellum</keyword>
<dbReference type="EMBL" id="CP022189">
    <property type="protein sequence ID" value="AWI82329.1"/>
    <property type="molecule type" value="Genomic_DNA"/>
</dbReference>